<keyword evidence="3" id="KW-0731">Sigma factor</keyword>
<dbReference type="Pfam" id="PF04539">
    <property type="entry name" value="Sigma70_r3"/>
    <property type="match status" value="1"/>
</dbReference>
<dbReference type="EMBL" id="CP133614">
    <property type="protein sequence ID" value="WMV20676.1"/>
    <property type="molecule type" value="Genomic_DNA"/>
</dbReference>
<evidence type="ECO:0000256" key="3">
    <source>
        <dbReference type="ARBA" id="ARBA00023082"/>
    </source>
</evidence>
<gene>
    <name evidence="9" type="ORF">MTR67_014061</name>
</gene>
<dbReference type="InterPro" id="IPR013324">
    <property type="entry name" value="RNA_pol_sigma_r3/r4-like"/>
</dbReference>
<accession>A0AAF0TII5</accession>
<evidence type="ECO:0008006" key="11">
    <source>
        <dbReference type="Google" id="ProtNLM"/>
    </source>
</evidence>
<dbReference type="InterPro" id="IPR007624">
    <property type="entry name" value="RNA_pol_sigma70_r3"/>
</dbReference>
<dbReference type="Gene3D" id="1.10.10.10">
    <property type="entry name" value="Winged helix-like DNA-binding domain superfamily/Winged helix DNA-binding domain"/>
    <property type="match status" value="3"/>
</dbReference>
<organism evidence="9 10">
    <name type="scientific">Solanum verrucosum</name>
    <dbReference type="NCBI Taxonomy" id="315347"/>
    <lineage>
        <taxon>Eukaryota</taxon>
        <taxon>Viridiplantae</taxon>
        <taxon>Streptophyta</taxon>
        <taxon>Embryophyta</taxon>
        <taxon>Tracheophyta</taxon>
        <taxon>Spermatophyta</taxon>
        <taxon>Magnoliopsida</taxon>
        <taxon>eudicotyledons</taxon>
        <taxon>Gunneridae</taxon>
        <taxon>Pentapetalae</taxon>
        <taxon>asterids</taxon>
        <taxon>lamiids</taxon>
        <taxon>Solanales</taxon>
        <taxon>Solanaceae</taxon>
        <taxon>Solanoideae</taxon>
        <taxon>Solaneae</taxon>
        <taxon>Solanum</taxon>
    </lineage>
</organism>
<proteinExistence type="inferred from homology"/>
<dbReference type="InterPro" id="IPR014284">
    <property type="entry name" value="RNA_pol_sigma-70_dom"/>
</dbReference>
<dbReference type="InterPro" id="IPR036388">
    <property type="entry name" value="WH-like_DNA-bd_sf"/>
</dbReference>
<evidence type="ECO:0000313" key="10">
    <source>
        <dbReference type="Proteomes" id="UP001234989"/>
    </source>
</evidence>
<dbReference type="GO" id="GO:0016987">
    <property type="term" value="F:sigma factor activity"/>
    <property type="evidence" value="ECO:0007669"/>
    <property type="project" value="UniProtKB-KW"/>
</dbReference>
<comment type="similarity">
    <text evidence="1">Belongs to the sigma-70 factor family.</text>
</comment>
<reference evidence="9" key="1">
    <citation type="submission" date="2023-08" db="EMBL/GenBank/DDBJ databases">
        <title>A de novo genome assembly of Solanum verrucosum Schlechtendal, a Mexican diploid species geographically isolated from the other diploid A-genome species in potato relatives.</title>
        <authorList>
            <person name="Hosaka K."/>
        </authorList>
    </citation>
    <scope>NUCLEOTIDE SEQUENCE</scope>
    <source>
        <tissue evidence="9">Young leaves</tissue>
    </source>
</reference>
<dbReference type="SUPFAM" id="SSF88659">
    <property type="entry name" value="Sigma3 and sigma4 domains of RNA polymerase sigma factors"/>
    <property type="match status" value="2"/>
</dbReference>
<evidence type="ECO:0000259" key="7">
    <source>
        <dbReference type="Pfam" id="PF04542"/>
    </source>
</evidence>
<dbReference type="Gene3D" id="1.10.1740.10">
    <property type="match status" value="1"/>
</dbReference>
<evidence type="ECO:0000259" key="6">
    <source>
        <dbReference type="Pfam" id="PF04539"/>
    </source>
</evidence>
<dbReference type="Pfam" id="PF04542">
    <property type="entry name" value="Sigma70_r2"/>
    <property type="match status" value="1"/>
</dbReference>
<dbReference type="NCBIfam" id="TIGR02937">
    <property type="entry name" value="sigma70-ECF"/>
    <property type="match status" value="1"/>
</dbReference>
<evidence type="ECO:0000256" key="4">
    <source>
        <dbReference type="ARBA" id="ARBA00023125"/>
    </source>
</evidence>
<dbReference type="InterPro" id="IPR013325">
    <property type="entry name" value="RNA_pol_sigma_r2"/>
</dbReference>
<dbReference type="AlphaFoldDB" id="A0AAF0TII5"/>
<evidence type="ECO:0000313" key="9">
    <source>
        <dbReference type="EMBL" id="WMV20676.1"/>
    </source>
</evidence>
<keyword evidence="2" id="KW-0805">Transcription regulation</keyword>
<evidence type="ECO:0000256" key="5">
    <source>
        <dbReference type="ARBA" id="ARBA00023163"/>
    </source>
</evidence>
<evidence type="ECO:0000256" key="2">
    <source>
        <dbReference type="ARBA" id="ARBA00023015"/>
    </source>
</evidence>
<feature type="domain" description="RNA polymerase sigma-70 region 3" evidence="6">
    <location>
        <begin position="446"/>
        <end position="512"/>
    </location>
</feature>
<dbReference type="GO" id="GO:0003677">
    <property type="term" value="F:DNA binding"/>
    <property type="evidence" value="ECO:0007669"/>
    <property type="project" value="UniProtKB-KW"/>
</dbReference>
<dbReference type="GO" id="GO:0006352">
    <property type="term" value="P:DNA-templated transcription initiation"/>
    <property type="evidence" value="ECO:0007669"/>
    <property type="project" value="InterPro"/>
</dbReference>
<protein>
    <recommendedName>
        <fullName evidence="11">Sigma factor</fullName>
    </recommendedName>
</protein>
<evidence type="ECO:0000259" key="8">
    <source>
        <dbReference type="Pfam" id="PF04545"/>
    </source>
</evidence>
<feature type="domain" description="RNA polymerase sigma-70 region 2" evidence="7">
    <location>
        <begin position="282"/>
        <end position="350"/>
    </location>
</feature>
<dbReference type="InterPro" id="IPR007627">
    <property type="entry name" value="RNA_pol_sigma70_r2"/>
</dbReference>
<keyword evidence="5" id="KW-0804">Transcription</keyword>
<dbReference type="PANTHER" id="PTHR30603:SF4">
    <property type="entry name" value="RNA POLYMERASE SIGMA FACTOR SIGE, CHLOROPLASTIC_MITOCHONDRIAL"/>
    <property type="match status" value="1"/>
</dbReference>
<dbReference type="Pfam" id="PF04545">
    <property type="entry name" value="Sigma70_r4"/>
    <property type="match status" value="1"/>
</dbReference>
<keyword evidence="4" id="KW-0238">DNA-binding</keyword>
<dbReference type="SUPFAM" id="SSF88946">
    <property type="entry name" value="Sigma2 domain of RNA polymerase sigma factors"/>
    <property type="match status" value="1"/>
</dbReference>
<dbReference type="PANTHER" id="PTHR30603">
    <property type="entry name" value="RNA POLYMERASE SIGMA FACTOR RPO"/>
    <property type="match status" value="1"/>
</dbReference>
<dbReference type="InterPro" id="IPR050239">
    <property type="entry name" value="Sigma-70_RNA_pol_init_factors"/>
</dbReference>
<dbReference type="InterPro" id="IPR007630">
    <property type="entry name" value="RNA_pol_sigma70_r4"/>
</dbReference>
<dbReference type="Proteomes" id="UP001234989">
    <property type="component" value="Chromosome 3"/>
</dbReference>
<keyword evidence="10" id="KW-1185">Reference proteome</keyword>
<feature type="domain" description="RNA polymerase sigma-70 region 4" evidence="8">
    <location>
        <begin position="531"/>
        <end position="584"/>
    </location>
</feature>
<sequence>MGVVTVSSSASRSPLGLSSRFSTRLSPLKRPVIVSFKKDKTKNTTLIAPKESISLPIETSKENEKRSRRVSKRSERVHAVAIEASPSTLELDYSEAAAKLESIYKRSLETASSNTEVQDHLVKRRPRTRKRIVEGDEEAKKEVADNVVKNRRKKSKRLNLDQRIALLKNKEGEMVASSERRKLKEDTEDEKIDKLVREYSGATDLASLDWKKMKIPPVLPSSEHVWLFKLMQPMKAILQVKENLQNDLGREPTDGEVAEVTNMDASELRKKLEVGRAARNKLIKHNLRLVLFVMNKYFQDFANGSRFQDLCQAGVKGLITAIDRFEPNRKFRLSTYGLFWIRHAIIRSMTTSSFTKVPFGLESVRFLSSICQCFYILLFTHQRTNFFVLSLSGSQGIVSFGEKTILSLFMRHFHLEMSDLRDSFAHNYQLVSAKKNDILFLIQIRVEIQKAKLELLFELQRIPTDEEIIKRVGLSPERYHEVMKVSKPVSSLHARNKTTQEELINGITDVDGVDGDKRKQPALLRLALDDVLDSLKPKESLVIRQRYGLDGKGDRTLGEIAGNLNISREMVRKHEVKALMKLKHPTRVDYVRRYIF</sequence>
<evidence type="ECO:0000256" key="1">
    <source>
        <dbReference type="ARBA" id="ARBA00007788"/>
    </source>
</evidence>
<name>A0AAF0TII5_SOLVR</name>